<dbReference type="SUPFAM" id="SSF81296">
    <property type="entry name" value="E set domains"/>
    <property type="match status" value="1"/>
</dbReference>
<evidence type="ECO:0000313" key="5">
    <source>
        <dbReference type="Proteomes" id="UP000637720"/>
    </source>
</evidence>
<dbReference type="GO" id="GO:0004553">
    <property type="term" value="F:hydrolase activity, hydrolyzing O-glycosyl compounds"/>
    <property type="evidence" value="ECO:0007669"/>
    <property type="project" value="InterPro"/>
</dbReference>
<comment type="caution">
    <text evidence="4">The sequence shown here is derived from an EMBL/GenBank/DDBJ whole genome shotgun (WGS) entry which is preliminary data.</text>
</comment>
<evidence type="ECO:0000259" key="3">
    <source>
        <dbReference type="SMART" id="SM00642"/>
    </source>
</evidence>
<dbReference type="InterPro" id="IPR004185">
    <property type="entry name" value="Glyco_hydro_13_lg-like_dom"/>
</dbReference>
<evidence type="ECO:0000256" key="1">
    <source>
        <dbReference type="ARBA" id="ARBA00022801"/>
    </source>
</evidence>
<name>A0A8J3FDU0_9BACI</name>
<dbReference type="PANTHER" id="PTHR10357:SF210">
    <property type="entry name" value="MALTODEXTRIN GLUCOSIDASE"/>
    <property type="match status" value="1"/>
</dbReference>
<keyword evidence="2" id="KW-0326">Glycosidase</keyword>
<evidence type="ECO:0000256" key="2">
    <source>
        <dbReference type="ARBA" id="ARBA00023295"/>
    </source>
</evidence>
<dbReference type="InterPro" id="IPR014756">
    <property type="entry name" value="Ig_E-set"/>
</dbReference>
<dbReference type="InterPro" id="IPR045857">
    <property type="entry name" value="O16G_dom_2"/>
</dbReference>
<dbReference type="GO" id="GO:0005975">
    <property type="term" value="P:carbohydrate metabolic process"/>
    <property type="evidence" value="ECO:0007669"/>
    <property type="project" value="InterPro"/>
</dbReference>
<protein>
    <submittedName>
        <fullName evidence="4">Alpha amylase catalytic subunit</fullName>
    </submittedName>
</protein>
<dbReference type="Gene3D" id="3.20.20.80">
    <property type="entry name" value="Glycosidases"/>
    <property type="match status" value="1"/>
</dbReference>
<dbReference type="InterPro" id="IPR013783">
    <property type="entry name" value="Ig-like_fold"/>
</dbReference>
<feature type="domain" description="Glycosyl hydrolase family 13 catalytic" evidence="3">
    <location>
        <begin position="133"/>
        <end position="493"/>
    </location>
</feature>
<dbReference type="Pfam" id="PF02903">
    <property type="entry name" value="Alpha-amylase_N"/>
    <property type="match status" value="1"/>
</dbReference>
<keyword evidence="1" id="KW-0378">Hydrolase</keyword>
<reference evidence="4" key="1">
    <citation type="journal article" date="2014" name="Int. J. Syst. Evol. Microbiol.">
        <title>Complete genome sequence of Corynebacterium casei LMG S-19264T (=DSM 44701T), isolated from a smear-ripened cheese.</title>
        <authorList>
            <consortium name="US DOE Joint Genome Institute (JGI-PGF)"/>
            <person name="Walter F."/>
            <person name="Albersmeier A."/>
            <person name="Kalinowski J."/>
            <person name="Ruckert C."/>
        </authorList>
    </citation>
    <scope>NUCLEOTIDE SEQUENCE</scope>
    <source>
        <strain evidence="4">JCM 14719</strain>
    </source>
</reference>
<sequence length="585" mass="66045">MNRAAIEHRPDPAFAFPVAPDRLRVRLRAARGDLVSCHVVYGDRYDPEGPEEVVAMEKVATGARHDYYEAHLHVPRRRVRYAFYLHDGREGLWYGERGLAADRAQAGAFHCPYICPGDAFTVPDWAADAVVYQIFPDRFANGDPSNDPAGVEAWTADARPTATSVYGGDLEGIRQKLPYLAELGVNTLYLTPIFASPSNHKYDTTDYFRIDPHFGDLDTLRALVRDAHARGMRVILDAVFNHCGYGFFAFQDVVKHGQASPYADWFRIYEFPVRTRPQPTYETFARGVWTMPKLMTHHPAVRDYLLQVAAYWTREADIDGWRLDVANEVDHAFWRAFRQVVKGIKPDALIIGEIWHDAAPWLSGDQFDGVMHYPFRDAVVSFFATRQIDAAAFDAQLADWRMRYPEPALLASWNLLGSHDTERFLTLCGGRVERMRLAVLFQLTYLGAPMIYYGDEVGMEGGPDPDCRRPMVWDEARQNRELLGWYRQLIRLRRNCVALRRGAVRTWWVDPLVGGYGFLRLADEEVVGVALNNGPRPVAVTLDAGAFGDAPRLVDALSGEVFAVAAGRVTVALPPWQGRVLVRSA</sequence>
<reference evidence="4" key="2">
    <citation type="submission" date="2020-09" db="EMBL/GenBank/DDBJ databases">
        <authorList>
            <person name="Sun Q."/>
            <person name="Ohkuma M."/>
        </authorList>
    </citation>
    <scope>NUCLEOTIDE SEQUENCE</scope>
    <source>
        <strain evidence="4">JCM 14719</strain>
    </source>
</reference>
<dbReference type="Gene3D" id="2.60.40.10">
    <property type="entry name" value="Immunoglobulins"/>
    <property type="match status" value="1"/>
</dbReference>
<organism evidence="4 5">
    <name type="scientific">Calditerricola satsumensis</name>
    <dbReference type="NCBI Taxonomy" id="373054"/>
    <lineage>
        <taxon>Bacteria</taxon>
        <taxon>Bacillati</taxon>
        <taxon>Bacillota</taxon>
        <taxon>Bacilli</taxon>
        <taxon>Bacillales</taxon>
        <taxon>Bacillaceae</taxon>
        <taxon>Calditerricola</taxon>
    </lineage>
</organism>
<proteinExistence type="predicted"/>
<dbReference type="Proteomes" id="UP000637720">
    <property type="component" value="Unassembled WGS sequence"/>
</dbReference>
<dbReference type="CDD" id="cd02857">
    <property type="entry name" value="E_set_CDase_PDE_N"/>
    <property type="match status" value="1"/>
</dbReference>
<dbReference type="SUPFAM" id="SSF51445">
    <property type="entry name" value="(Trans)glycosidases"/>
    <property type="match status" value="1"/>
</dbReference>
<dbReference type="AlphaFoldDB" id="A0A8J3FDU0"/>
<gene>
    <name evidence="4" type="ORF">GCM10007043_09210</name>
</gene>
<dbReference type="Gene3D" id="2.60.40.1180">
    <property type="entry name" value="Golgi alpha-mannosidase II"/>
    <property type="match status" value="1"/>
</dbReference>
<dbReference type="Gene3D" id="3.90.400.10">
    <property type="entry name" value="Oligo-1,6-glucosidase, Domain 2"/>
    <property type="match status" value="1"/>
</dbReference>
<dbReference type="InterPro" id="IPR013780">
    <property type="entry name" value="Glyco_hydro_b"/>
</dbReference>
<dbReference type="SMART" id="SM00642">
    <property type="entry name" value="Aamy"/>
    <property type="match status" value="1"/>
</dbReference>
<keyword evidence="5" id="KW-1185">Reference proteome</keyword>
<dbReference type="CDD" id="cd11338">
    <property type="entry name" value="AmyAc_CMD"/>
    <property type="match status" value="1"/>
</dbReference>
<dbReference type="PANTHER" id="PTHR10357">
    <property type="entry name" value="ALPHA-AMYLASE FAMILY MEMBER"/>
    <property type="match status" value="1"/>
</dbReference>
<dbReference type="Pfam" id="PF00128">
    <property type="entry name" value="Alpha-amylase"/>
    <property type="match status" value="1"/>
</dbReference>
<evidence type="ECO:0000313" key="4">
    <source>
        <dbReference type="EMBL" id="GGJ97538.1"/>
    </source>
</evidence>
<dbReference type="InterPro" id="IPR017853">
    <property type="entry name" value="GH"/>
</dbReference>
<accession>A0A8J3FDU0</accession>
<dbReference type="RefSeq" id="WP_188816914.1">
    <property type="nucleotide sequence ID" value="NZ_BMOF01000013.1"/>
</dbReference>
<dbReference type="EMBL" id="BMOF01000013">
    <property type="protein sequence ID" value="GGJ97538.1"/>
    <property type="molecule type" value="Genomic_DNA"/>
</dbReference>
<dbReference type="SUPFAM" id="SSF51011">
    <property type="entry name" value="Glycosyl hydrolase domain"/>
    <property type="match status" value="1"/>
</dbReference>
<dbReference type="InterPro" id="IPR006047">
    <property type="entry name" value="GH13_cat_dom"/>
</dbReference>